<dbReference type="SUPFAM" id="SSF159941">
    <property type="entry name" value="MM3350-like"/>
    <property type="match status" value="1"/>
</dbReference>
<dbReference type="EMBL" id="DWWB01000071">
    <property type="protein sequence ID" value="HJC67456.1"/>
    <property type="molecule type" value="Genomic_DNA"/>
</dbReference>
<comment type="caution">
    <text evidence="1">The sequence shown here is derived from an EMBL/GenBank/DDBJ whole genome shotgun (WGS) entry which is preliminary data.</text>
</comment>
<reference evidence="1" key="2">
    <citation type="submission" date="2021-04" db="EMBL/GenBank/DDBJ databases">
        <authorList>
            <person name="Gilroy R."/>
        </authorList>
    </citation>
    <scope>NUCLEOTIDE SEQUENCE</scope>
    <source>
        <strain evidence="1">CHK198-12963</strain>
    </source>
</reference>
<protein>
    <submittedName>
        <fullName evidence="1">Plasmid pRiA4b ORF-3 family protein</fullName>
    </submittedName>
</protein>
<gene>
    <name evidence="1" type="ORF">H9931_12230</name>
</gene>
<name>A0A9D2PVD7_9FIRM</name>
<evidence type="ECO:0000313" key="1">
    <source>
        <dbReference type="EMBL" id="HJC67456.1"/>
    </source>
</evidence>
<sequence length="243" mass="28569">MGDIVDLQEDTVVAVTPMCYSIWFNKYLKRDDVLAIELQDTPESVFDRLVFSDENDQEYRDDEYRDAHASYYLKEIKKDIIFHKRPFSKITNKYQMNHRAPEAVVKGLIETYGLVKSEKASPPAYDTPWNGRRYTLRVYPAGMSRSVYRVIEISGNDTLNQLCGVILDSYDFGDDWMFTIHVQKIDGAAAYKDAKVIREKLPEWQEAYMERLCREYIEILNRDENASDRFWTLENANFAKKLH</sequence>
<accession>A0A9D2PVD7</accession>
<dbReference type="Proteomes" id="UP000823863">
    <property type="component" value="Unassembled WGS sequence"/>
</dbReference>
<evidence type="ECO:0000313" key="2">
    <source>
        <dbReference type="Proteomes" id="UP000823863"/>
    </source>
</evidence>
<proteinExistence type="predicted"/>
<organism evidence="1 2">
    <name type="scientific">Candidatus Enterocloster excrementigallinarum</name>
    <dbReference type="NCBI Taxonomy" id="2838558"/>
    <lineage>
        <taxon>Bacteria</taxon>
        <taxon>Bacillati</taxon>
        <taxon>Bacillota</taxon>
        <taxon>Clostridia</taxon>
        <taxon>Lachnospirales</taxon>
        <taxon>Lachnospiraceae</taxon>
        <taxon>Enterocloster</taxon>
    </lineage>
</organism>
<reference evidence="1" key="1">
    <citation type="journal article" date="2021" name="PeerJ">
        <title>Extensive microbial diversity within the chicken gut microbiome revealed by metagenomics and culture.</title>
        <authorList>
            <person name="Gilroy R."/>
            <person name="Ravi A."/>
            <person name="Getino M."/>
            <person name="Pursley I."/>
            <person name="Horton D.L."/>
            <person name="Alikhan N.F."/>
            <person name="Baker D."/>
            <person name="Gharbi K."/>
            <person name="Hall N."/>
            <person name="Watson M."/>
            <person name="Adriaenssens E.M."/>
            <person name="Foster-Nyarko E."/>
            <person name="Jarju S."/>
            <person name="Secka A."/>
            <person name="Antonio M."/>
            <person name="Oren A."/>
            <person name="Chaudhuri R.R."/>
            <person name="La Ragione R."/>
            <person name="Hildebrand F."/>
            <person name="Pallen M.J."/>
        </authorList>
    </citation>
    <scope>NUCLEOTIDE SEQUENCE</scope>
    <source>
        <strain evidence="1">CHK198-12963</strain>
    </source>
</reference>
<dbReference type="AlphaFoldDB" id="A0A9D2PVD7"/>
<dbReference type="InterPro" id="IPR024047">
    <property type="entry name" value="MM3350-like_sf"/>
</dbReference>